<dbReference type="PANTHER" id="PTHR37485">
    <property type="entry name" value="CELL DIVISION PROTEIN FTSB"/>
    <property type="match status" value="1"/>
</dbReference>
<dbReference type="OrthoDB" id="7061211at2"/>
<evidence type="ECO:0000256" key="7">
    <source>
        <dbReference type="HAMAP-Rule" id="MF_00599"/>
    </source>
</evidence>
<keyword evidence="7" id="KW-0997">Cell inner membrane</keyword>
<evidence type="ECO:0000313" key="8">
    <source>
        <dbReference type="EMBL" id="KTD50364.1"/>
    </source>
</evidence>
<evidence type="ECO:0000256" key="1">
    <source>
        <dbReference type="ARBA" id="ARBA00022475"/>
    </source>
</evidence>
<evidence type="ECO:0000256" key="3">
    <source>
        <dbReference type="ARBA" id="ARBA00022692"/>
    </source>
</evidence>
<dbReference type="PANTHER" id="PTHR37485:SF1">
    <property type="entry name" value="CELL DIVISION PROTEIN FTSB"/>
    <property type="match status" value="1"/>
</dbReference>
<dbReference type="AlphaFoldDB" id="A0A0W0Y073"/>
<dbReference type="Proteomes" id="UP000054618">
    <property type="component" value="Unassembled WGS sequence"/>
</dbReference>
<proteinExistence type="inferred from homology"/>
<keyword evidence="6 7" id="KW-0131">Cell cycle</keyword>
<comment type="caution">
    <text evidence="8">The sequence shown here is derived from an EMBL/GenBank/DDBJ whole genome shotgun (WGS) entry which is preliminary data.</text>
</comment>
<dbReference type="InterPro" id="IPR023081">
    <property type="entry name" value="Cell_div_FtsB"/>
</dbReference>
<name>A0A0W0Y073_9GAMM</name>
<dbReference type="NCBIfam" id="NF002058">
    <property type="entry name" value="PRK00888.1"/>
    <property type="match status" value="1"/>
</dbReference>
<dbReference type="GO" id="GO:0030428">
    <property type="term" value="C:cell septum"/>
    <property type="evidence" value="ECO:0007669"/>
    <property type="project" value="TreeGrafter"/>
</dbReference>
<dbReference type="GO" id="GO:0043093">
    <property type="term" value="P:FtsZ-dependent cytokinesis"/>
    <property type="evidence" value="ECO:0007669"/>
    <property type="project" value="UniProtKB-UniRule"/>
</dbReference>
<evidence type="ECO:0000313" key="9">
    <source>
        <dbReference type="Proteomes" id="UP000054618"/>
    </source>
</evidence>
<keyword evidence="2 7" id="KW-0132">Cell division</keyword>
<protein>
    <recommendedName>
        <fullName evidence="7">Cell division protein FtsB</fullName>
    </recommendedName>
</protein>
<accession>A0A0W0Y073</accession>
<keyword evidence="5 7" id="KW-0472">Membrane</keyword>
<dbReference type="STRING" id="45073.Lqui_1689"/>
<organism evidence="8 9">
    <name type="scientific">Legionella quinlivanii</name>
    <dbReference type="NCBI Taxonomy" id="45073"/>
    <lineage>
        <taxon>Bacteria</taxon>
        <taxon>Pseudomonadati</taxon>
        <taxon>Pseudomonadota</taxon>
        <taxon>Gammaproteobacteria</taxon>
        <taxon>Legionellales</taxon>
        <taxon>Legionellaceae</taxon>
        <taxon>Legionella</taxon>
    </lineage>
</organism>
<comment type="subcellular location">
    <subcellularLocation>
        <location evidence="7">Cell inner membrane</location>
        <topology evidence="7">Single-pass type II membrane protein</topology>
    </subcellularLocation>
    <text evidence="7">Localizes to the division septum.</text>
</comment>
<comment type="subunit">
    <text evidence="7">Part of a complex composed of FtsB, FtsL and FtsQ.</text>
</comment>
<feature type="topological domain" description="Cytoplasmic" evidence="7">
    <location>
        <begin position="1"/>
        <end position="3"/>
    </location>
</feature>
<dbReference type="InterPro" id="IPR007060">
    <property type="entry name" value="FtsL/DivIC"/>
</dbReference>
<dbReference type="EMBL" id="LNYS01000008">
    <property type="protein sequence ID" value="KTD50364.1"/>
    <property type="molecule type" value="Genomic_DNA"/>
</dbReference>
<dbReference type="GO" id="GO:0032153">
    <property type="term" value="C:cell division site"/>
    <property type="evidence" value="ECO:0007669"/>
    <property type="project" value="UniProtKB-UniRule"/>
</dbReference>
<feature type="topological domain" description="Periplasmic" evidence="7">
    <location>
        <begin position="22"/>
        <end position="89"/>
    </location>
</feature>
<dbReference type="GO" id="GO:0005886">
    <property type="term" value="C:plasma membrane"/>
    <property type="evidence" value="ECO:0007669"/>
    <property type="project" value="UniProtKB-SubCell"/>
</dbReference>
<reference evidence="8 9" key="1">
    <citation type="submission" date="2015-11" db="EMBL/GenBank/DDBJ databases">
        <title>Genomic analysis of 38 Legionella species identifies large and diverse effector repertoires.</title>
        <authorList>
            <person name="Burstein D."/>
            <person name="Amaro F."/>
            <person name="Zusman T."/>
            <person name="Lifshitz Z."/>
            <person name="Cohen O."/>
            <person name="Gilbert J.A."/>
            <person name="Pupko T."/>
            <person name="Shuman H.A."/>
            <person name="Segal G."/>
        </authorList>
    </citation>
    <scope>NUCLEOTIDE SEQUENCE [LARGE SCALE GENOMIC DNA]</scope>
    <source>
        <strain evidence="8 9">CDC#1442-AUS-E</strain>
    </source>
</reference>
<dbReference type="Pfam" id="PF04977">
    <property type="entry name" value="DivIC"/>
    <property type="match status" value="1"/>
</dbReference>
<dbReference type="RefSeq" id="WP_058507782.1">
    <property type="nucleotide sequence ID" value="NZ_CAAAIK010000001.1"/>
</dbReference>
<comment type="function">
    <text evidence="7">Essential cell division protein. May link together the upstream cell division proteins, which are predominantly cytoplasmic, with the downstream cell division proteins, which are predominantly periplasmic.</text>
</comment>
<evidence type="ECO:0000256" key="2">
    <source>
        <dbReference type="ARBA" id="ARBA00022618"/>
    </source>
</evidence>
<dbReference type="HAMAP" id="MF_00599">
    <property type="entry name" value="FtsB"/>
    <property type="match status" value="1"/>
</dbReference>
<keyword evidence="3 7" id="KW-0812">Transmembrane</keyword>
<dbReference type="PATRIC" id="fig|45073.5.peg.1783"/>
<evidence type="ECO:0000256" key="6">
    <source>
        <dbReference type="ARBA" id="ARBA00023306"/>
    </source>
</evidence>
<keyword evidence="4 7" id="KW-1133">Transmembrane helix</keyword>
<sequence length="89" mass="10362">MRSIIVILLVALIGLQYKLWLGEGSISQWRQLDNKIAEKTVENEQLLVRNHAIEADILELKSGEQALEEQARFELGMVRDDEVYYQFIE</sequence>
<comment type="similarity">
    <text evidence="7">Belongs to the FtsB family.</text>
</comment>
<keyword evidence="1 7" id="KW-1003">Cell membrane</keyword>
<keyword evidence="9" id="KW-1185">Reference proteome</keyword>
<gene>
    <name evidence="7" type="primary">ftsB</name>
    <name evidence="8" type="ORF">Lqui_1689</name>
</gene>
<evidence type="ECO:0000256" key="4">
    <source>
        <dbReference type="ARBA" id="ARBA00022989"/>
    </source>
</evidence>
<evidence type="ECO:0000256" key="5">
    <source>
        <dbReference type="ARBA" id="ARBA00023136"/>
    </source>
</evidence>